<comment type="caution">
    <text evidence="1">The sequence shown here is derived from an EMBL/GenBank/DDBJ whole genome shotgun (WGS) entry which is preliminary data.</text>
</comment>
<evidence type="ECO:0000313" key="2">
    <source>
        <dbReference type="Proteomes" id="UP000887159"/>
    </source>
</evidence>
<name>A0A8X6WI21_TRICX</name>
<dbReference type="Proteomes" id="UP000887159">
    <property type="component" value="Unassembled WGS sequence"/>
</dbReference>
<dbReference type="AlphaFoldDB" id="A0A8X6WI21"/>
<protein>
    <submittedName>
        <fullName evidence="1">Uncharacterized protein</fullName>
    </submittedName>
</protein>
<keyword evidence="2" id="KW-1185">Reference proteome</keyword>
<proteinExistence type="predicted"/>
<sequence>MSPKKNRKVINQVTSLGGQAMSLCKKRRRPGNNSLRMPSEHCGALWLSLAGTRFLFHGPQETGLTLVGGRSRSCDCSDQK</sequence>
<accession>A0A8X6WI21</accession>
<dbReference type="EMBL" id="BMAU01021430">
    <property type="protein sequence ID" value="GFY35240.1"/>
    <property type="molecule type" value="Genomic_DNA"/>
</dbReference>
<reference evidence="1" key="1">
    <citation type="submission" date="2020-08" db="EMBL/GenBank/DDBJ databases">
        <title>Multicomponent nature underlies the extraordinary mechanical properties of spider dragline silk.</title>
        <authorList>
            <person name="Kono N."/>
            <person name="Nakamura H."/>
            <person name="Mori M."/>
            <person name="Yoshida Y."/>
            <person name="Ohtoshi R."/>
            <person name="Malay A.D."/>
            <person name="Moran D.A.P."/>
            <person name="Tomita M."/>
            <person name="Numata K."/>
            <person name="Arakawa K."/>
        </authorList>
    </citation>
    <scope>NUCLEOTIDE SEQUENCE</scope>
</reference>
<gene>
    <name evidence="1" type="ORF">TNCV_5046141</name>
</gene>
<evidence type="ECO:0000313" key="1">
    <source>
        <dbReference type="EMBL" id="GFY35240.1"/>
    </source>
</evidence>
<organism evidence="1 2">
    <name type="scientific">Trichonephila clavipes</name>
    <name type="common">Golden silk orbweaver</name>
    <name type="synonym">Nephila clavipes</name>
    <dbReference type="NCBI Taxonomy" id="2585209"/>
    <lineage>
        <taxon>Eukaryota</taxon>
        <taxon>Metazoa</taxon>
        <taxon>Ecdysozoa</taxon>
        <taxon>Arthropoda</taxon>
        <taxon>Chelicerata</taxon>
        <taxon>Arachnida</taxon>
        <taxon>Araneae</taxon>
        <taxon>Araneomorphae</taxon>
        <taxon>Entelegynae</taxon>
        <taxon>Araneoidea</taxon>
        <taxon>Nephilidae</taxon>
        <taxon>Trichonephila</taxon>
    </lineage>
</organism>